<comment type="caution">
    <text evidence="1">The sequence shown here is derived from an EMBL/GenBank/DDBJ whole genome shotgun (WGS) entry which is preliminary data.</text>
</comment>
<organism evidence="1 2">
    <name type="scientific">Candidatus Woesebacteria bacterium GW2011_GWC2_31_9</name>
    <dbReference type="NCBI Taxonomy" id="1618586"/>
    <lineage>
        <taxon>Bacteria</taxon>
        <taxon>Candidatus Woeseibacteriota</taxon>
    </lineage>
</organism>
<dbReference type="AlphaFoldDB" id="A0A0F9YJC5"/>
<name>A0A0F9YJC5_9BACT</name>
<evidence type="ECO:0000313" key="2">
    <source>
        <dbReference type="Proteomes" id="UP000034803"/>
    </source>
</evidence>
<gene>
    <name evidence="1" type="ORF">UR21_C0007G0016</name>
</gene>
<reference evidence="1 2" key="1">
    <citation type="journal article" date="2015" name="Nature">
        <title>rRNA introns, odd ribosomes, and small enigmatic genomes across a large radiation of phyla.</title>
        <authorList>
            <person name="Brown C.T."/>
            <person name="Hug L.A."/>
            <person name="Thomas B.C."/>
            <person name="Sharon I."/>
            <person name="Castelle C.J."/>
            <person name="Singh A."/>
            <person name="Wilkins M.J."/>
            <person name="Williams K.H."/>
            <person name="Banfield J.F."/>
        </authorList>
    </citation>
    <scope>NUCLEOTIDE SEQUENCE [LARGE SCALE GENOMIC DNA]</scope>
</reference>
<protein>
    <submittedName>
        <fullName evidence="1">Uncharacterized protein</fullName>
    </submittedName>
</protein>
<accession>A0A0F9YJC5</accession>
<dbReference type="Proteomes" id="UP000034803">
    <property type="component" value="Unassembled WGS sequence"/>
</dbReference>
<sequence length="100" mass="11500">MQKIGDFINAPNGVGSKFKTDDTDKYVSREFQKYAYELAKELGDLDHISLYMRIVKINPRGLVESAKSFVKDASNARSKPRLFMWKLKQLKIAKTVTKEN</sequence>
<evidence type="ECO:0000313" key="1">
    <source>
        <dbReference type="EMBL" id="KKP31599.1"/>
    </source>
</evidence>
<dbReference type="EMBL" id="LBOI01000007">
    <property type="protein sequence ID" value="KKP31599.1"/>
    <property type="molecule type" value="Genomic_DNA"/>
</dbReference>
<proteinExistence type="predicted"/>